<evidence type="ECO:0000313" key="1">
    <source>
        <dbReference type="EMBL" id="QNH60756.1"/>
    </source>
</evidence>
<proteinExistence type="predicted"/>
<dbReference type="RefSeq" id="WP_185886687.1">
    <property type="nucleotide sequence ID" value="NZ_CP060202.1"/>
</dbReference>
<name>A0A7G7W313_9BACT</name>
<dbReference type="Proteomes" id="UP000515489">
    <property type="component" value="Chromosome"/>
</dbReference>
<evidence type="ECO:0000313" key="2">
    <source>
        <dbReference type="Proteomes" id="UP000515489"/>
    </source>
</evidence>
<dbReference type="AlphaFoldDB" id="A0A7G7W313"/>
<protein>
    <submittedName>
        <fullName evidence="1">Uncharacterized protein</fullName>
    </submittedName>
</protein>
<accession>A0A7G7W313</accession>
<dbReference type="KEGG" id="hsk:H4317_11195"/>
<gene>
    <name evidence="1" type="ORF">H4317_11195</name>
</gene>
<keyword evidence="2" id="KW-1185">Reference proteome</keyword>
<sequence length="606" mass="64462">MPVGLTASVSTSCQPSGTLRVRLTSVASSSVNPAALYITVTDTATSAIVGQDSYNGSSHTFTFTLPDGEYLIQGVDQDENPVSRTATLACAGGSPGTGGCNLAVSNVVPVAPTTATGTGSVRLTTATGASLVFISVLLAGTNQVLGSLNGAPGAHEIFSLAPNDYELVVVDSAGCEQRSLFTLPAYQAPAAVFGCTDRNATNFNGNATADNGTCVYTPVERVPVFGVPLLQTLRFVVEQADNGCDTFEHADNTLFCQQRRPGLQMRPRYRQKVQLCDAVRVQVLTNYTAVEATVRRQADGVTLRTIALSRALQLEGQAPPVAVELFDNGDGYTRLQGAAGQLPSALRQASRVVLETGVAAGSYRRRDSGIDPDTGDAYYVCTRPWPGGGSQEGTASWQLTGPGFDVWEADIDLTGLPEGDYEVRLRATDTDASFPPAVAISEPLWLAAEHRNTVVLEYGNRDNGYGMVFTTGMQPRLRVDGVFFRRAAPGGTLQVHRNSDDSPVVLASTARRLTLLETYQLPDWLHEKLFLLCRLDTLFVNGKRYSAGEAAYEVTANETYALSNGKVALEQVGWLGAGNGADAGELAQDDNLLELRGGGFLRLRGR</sequence>
<dbReference type="EMBL" id="CP060202">
    <property type="protein sequence ID" value="QNH60756.1"/>
    <property type="molecule type" value="Genomic_DNA"/>
</dbReference>
<reference evidence="1 2" key="1">
    <citation type="submission" date="2020-08" db="EMBL/GenBank/DDBJ databases">
        <title>Hymenobacter sp. S2-20-2 genome sequencing.</title>
        <authorList>
            <person name="Jin L."/>
        </authorList>
    </citation>
    <scope>NUCLEOTIDE SEQUENCE [LARGE SCALE GENOMIC DNA]</scope>
    <source>
        <strain evidence="1 2">S2-20-2</strain>
    </source>
</reference>
<organism evidence="1 2">
    <name type="scientific">Hymenobacter sediminicola</name>
    <dbReference type="NCBI Taxonomy" id="2761579"/>
    <lineage>
        <taxon>Bacteria</taxon>
        <taxon>Pseudomonadati</taxon>
        <taxon>Bacteroidota</taxon>
        <taxon>Cytophagia</taxon>
        <taxon>Cytophagales</taxon>
        <taxon>Hymenobacteraceae</taxon>
        <taxon>Hymenobacter</taxon>
    </lineage>
</organism>